<organism evidence="1 2">
    <name type="scientific">Gigaspora margarita</name>
    <dbReference type="NCBI Taxonomy" id="4874"/>
    <lineage>
        <taxon>Eukaryota</taxon>
        <taxon>Fungi</taxon>
        <taxon>Fungi incertae sedis</taxon>
        <taxon>Mucoromycota</taxon>
        <taxon>Glomeromycotina</taxon>
        <taxon>Glomeromycetes</taxon>
        <taxon>Diversisporales</taxon>
        <taxon>Gigasporaceae</taxon>
        <taxon>Gigaspora</taxon>
    </lineage>
</organism>
<evidence type="ECO:0000313" key="1">
    <source>
        <dbReference type="EMBL" id="KAF0554879.1"/>
    </source>
</evidence>
<dbReference type="Proteomes" id="UP000439903">
    <property type="component" value="Unassembled WGS sequence"/>
</dbReference>
<sequence length="197" mass="22769">MVKINGEFVRATIWISSYSNVMRMNYVEKNGLTWKRSNQHDEIVGYVPGVEINVDGVKVEQKFYIKRQLSSDITLEMRKLGVASHGRMGSVSVRSDLALMNYVRMNTKRGCDVRHFEGELMNHNGRKRNRIVSIMDENNVNRKGFEKENIPDIRSMGDEDSKGYSHEIDRVDGTKAEMELIKRIGDEMYSCEAFIHN</sequence>
<gene>
    <name evidence="1" type="ORF">F8M41_018505</name>
</gene>
<dbReference type="OrthoDB" id="2430780at2759"/>
<dbReference type="AlphaFoldDB" id="A0A8H4EU84"/>
<proteinExistence type="predicted"/>
<keyword evidence="2" id="KW-1185">Reference proteome</keyword>
<accession>A0A8H4EU84</accession>
<comment type="caution">
    <text evidence="1">The sequence shown here is derived from an EMBL/GenBank/DDBJ whole genome shotgun (WGS) entry which is preliminary data.</text>
</comment>
<dbReference type="EMBL" id="WTPW01000046">
    <property type="protein sequence ID" value="KAF0554879.1"/>
    <property type="molecule type" value="Genomic_DNA"/>
</dbReference>
<protein>
    <submittedName>
        <fullName evidence="1">Uncharacterized protein</fullName>
    </submittedName>
</protein>
<reference evidence="1 2" key="1">
    <citation type="journal article" date="2019" name="Environ. Microbiol.">
        <title>At the nexus of three kingdoms: the genome of the mycorrhizal fungus Gigaspora margarita provides insights into plant, endobacterial and fungal interactions.</title>
        <authorList>
            <person name="Venice F."/>
            <person name="Ghignone S."/>
            <person name="Salvioli di Fossalunga A."/>
            <person name="Amselem J."/>
            <person name="Novero M."/>
            <person name="Xianan X."/>
            <person name="Sedzielewska Toro K."/>
            <person name="Morin E."/>
            <person name="Lipzen A."/>
            <person name="Grigoriev I.V."/>
            <person name="Henrissat B."/>
            <person name="Martin F.M."/>
            <person name="Bonfante P."/>
        </authorList>
    </citation>
    <scope>NUCLEOTIDE SEQUENCE [LARGE SCALE GENOMIC DNA]</scope>
    <source>
        <strain evidence="1 2">BEG34</strain>
    </source>
</reference>
<name>A0A8H4EU84_GIGMA</name>
<evidence type="ECO:0000313" key="2">
    <source>
        <dbReference type="Proteomes" id="UP000439903"/>
    </source>
</evidence>